<comment type="caution">
    <text evidence="1">The sequence shown here is derived from an EMBL/GenBank/DDBJ whole genome shotgun (WGS) entry which is preliminary data.</text>
</comment>
<dbReference type="EMBL" id="BQNJ01000002">
    <property type="protein sequence ID" value="GKH03571.1"/>
    <property type="molecule type" value="Genomic_DNA"/>
</dbReference>
<dbReference type="Proteomes" id="UP001055091">
    <property type="component" value="Unassembled WGS sequence"/>
</dbReference>
<organism evidence="1 2">
    <name type="scientific">Hungatella hathewayi</name>
    <dbReference type="NCBI Taxonomy" id="154046"/>
    <lineage>
        <taxon>Bacteria</taxon>
        <taxon>Bacillati</taxon>
        <taxon>Bacillota</taxon>
        <taxon>Clostridia</taxon>
        <taxon>Lachnospirales</taxon>
        <taxon>Lachnospiraceae</taxon>
        <taxon>Hungatella</taxon>
    </lineage>
</organism>
<proteinExistence type="predicted"/>
<dbReference type="RefSeq" id="WP_242352261.1">
    <property type="nucleotide sequence ID" value="NZ_BQNJ01000002.1"/>
</dbReference>
<sequence length="77" mass="8510">MRLAGSFKFLGAEKRSGFKDPSQTFYVIGVGQGLDSLRCYVNAEDYGRYAALEPYSDVDAEFEYNPVSGKINLVSIS</sequence>
<dbReference type="AlphaFoldDB" id="A0AA37JL30"/>
<evidence type="ECO:0000313" key="2">
    <source>
        <dbReference type="Proteomes" id="UP001055091"/>
    </source>
</evidence>
<protein>
    <submittedName>
        <fullName evidence="1">Uncharacterized protein</fullName>
    </submittedName>
</protein>
<evidence type="ECO:0000313" key="1">
    <source>
        <dbReference type="EMBL" id="GKH03571.1"/>
    </source>
</evidence>
<gene>
    <name evidence="1" type="ORF">CE91St55_55520</name>
</gene>
<accession>A0AA37JL30</accession>
<name>A0AA37JL30_9FIRM</name>
<reference evidence="1" key="1">
    <citation type="submission" date="2022-01" db="EMBL/GenBank/DDBJ databases">
        <title>Novel bile acid biosynthetic pathways are enriched in the microbiome of centenarians.</title>
        <authorList>
            <person name="Sato Y."/>
            <person name="Atarashi K."/>
            <person name="Plichta R.D."/>
            <person name="Arai Y."/>
            <person name="Sasajima S."/>
            <person name="Kearney M.S."/>
            <person name="Suda W."/>
            <person name="Takeshita K."/>
            <person name="Sasaki T."/>
            <person name="Okamoto S."/>
            <person name="Skelly N.A."/>
            <person name="Okamura Y."/>
            <person name="Vlamakis H."/>
            <person name="Li Y."/>
            <person name="Tanoue T."/>
            <person name="Takei H."/>
            <person name="Nittono H."/>
            <person name="Narushima S."/>
            <person name="Irie J."/>
            <person name="Itoh H."/>
            <person name="Moriya K."/>
            <person name="Sugiura Y."/>
            <person name="Suematsu M."/>
            <person name="Moritoki N."/>
            <person name="Shibata S."/>
            <person name="Littman R.D."/>
            <person name="Fischbach A.M."/>
            <person name="Uwamino Y."/>
            <person name="Inoue T."/>
            <person name="Honda A."/>
            <person name="Hattori M."/>
            <person name="Murai T."/>
            <person name="Xavier J.R."/>
            <person name="Hirose N."/>
            <person name="Honda K."/>
        </authorList>
    </citation>
    <scope>NUCLEOTIDE SEQUENCE</scope>
    <source>
        <strain evidence="1">CE91-St55</strain>
    </source>
</reference>